<reference evidence="2 3" key="1">
    <citation type="submission" date="2020-07" db="EMBL/GenBank/DDBJ databases">
        <title>Genomic Encyclopedia of Type Strains, Phase IV (KMG-IV): sequencing the most valuable type-strain genomes for metagenomic binning, comparative biology and taxonomic classification.</title>
        <authorList>
            <person name="Goeker M."/>
        </authorList>
    </citation>
    <scope>NUCLEOTIDE SEQUENCE [LARGE SCALE GENOMIC DNA]</scope>
    <source>
        <strain evidence="2 3">DSM 45533</strain>
    </source>
</reference>
<keyword evidence="1" id="KW-0812">Transmembrane</keyword>
<organism evidence="2 3">
    <name type="scientific">Nonomuraea soli</name>
    <dbReference type="NCBI Taxonomy" id="1032476"/>
    <lineage>
        <taxon>Bacteria</taxon>
        <taxon>Bacillati</taxon>
        <taxon>Actinomycetota</taxon>
        <taxon>Actinomycetes</taxon>
        <taxon>Streptosporangiales</taxon>
        <taxon>Streptosporangiaceae</taxon>
        <taxon>Nonomuraea</taxon>
    </lineage>
</organism>
<dbReference type="AlphaFoldDB" id="A0A7W0CLB8"/>
<dbReference type="RefSeq" id="WP_181612015.1">
    <property type="nucleotide sequence ID" value="NZ_BAABAM010000003.1"/>
</dbReference>
<proteinExistence type="predicted"/>
<sequence>MIALTRFRLTAYVRSHRVYQALLPILIMLAILHSNVAPAGKEAAVLADSAALMIPFLAWAARSVLDTEPDGQRVISATSVGGPSREVAAGLLAALGANVLFAAVALAAALVIGIATPITTAVLAAGVALHLIAALTGTALGALTSRAILPSPAISIMVLILGYIVMLLVGRSSVYWLTVPVTGWMKAANDNQLVEQLPLIAGISVVWLAAAFAGYAQLRRTRP</sequence>
<feature type="transmembrane region" description="Helical" evidence="1">
    <location>
        <begin position="121"/>
        <end position="144"/>
    </location>
</feature>
<feature type="transmembrane region" description="Helical" evidence="1">
    <location>
        <begin position="21"/>
        <end position="37"/>
    </location>
</feature>
<feature type="transmembrane region" description="Helical" evidence="1">
    <location>
        <begin position="86"/>
        <end position="115"/>
    </location>
</feature>
<accession>A0A7W0CLB8</accession>
<gene>
    <name evidence="2" type="ORF">HNR30_004661</name>
</gene>
<keyword evidence="1" id="KW-0472">Membrane</keyword>
<evidence type="ECO:0000313" key="2">
    <source>
        <dbReference type="EMBL" id="MBA2893307.1"/>
    </source>
</evidence>
<dbReference type="EMBL" id="JACDUR010000004">
    <property type="protein sequence ID" value="MBA2893307.1"/>
    <property type="molecule type" value="Genomic_DNA"/>
</dbReference>
<evidence type="ECO:0000313" key="3">
    <source>
        <dbReference type="Proteomes" id="UP000530928"/>
    </source>
</evidence>
<feature type="transmembrane region" description="Helical" evidence="1">
    <location>
        <begin position="197"/>
        <end position="218"/>
    </location>
</feature>
<name>A0A7W0CLB8_9ACTN</name>
<comment type="caution">
    <text evidence="2">The sequence shown here is derived from an EMBL/GenBank/DDBJ whole genome shotgun (WGS) entry which is preliminary data.</text>
</comment>
<evidence type="ECO:0000256" key="1">
    <source>
        <dbReference type="SAM" id="Phobius"/>
    </source>
</evidence>
<protein>
    <submittedName>
        <fullName evidence="2">Uncharacterized protein</fullName>
    </submittedName>
</protein>
<dbReference type="Proteomes" id="UP000530928">
    <property type="component" value="Unassembled WGS sequence"/>
</dbReference>
<keyword evidence="3" id="KW-1185">Reference proteome</keyword>
<feature type="transmembrane region" description="Helical" evidence="1">
    <location>
        <begin position="156"/>
        <end position="177"/>
    </location>
</feature>
<keyword evidence="1" id="KW-1133">Transmembrane helix</keyword>